<proteinExistence type="predicted"/>
<keyword evidence="2" id="KW-1185">Reference proteome</keyword>
<name>A0ABS2GH14_9FIRM</name>
<accession>A0ABS2GH14</accession>
<evidence type="ECO:0000313" key="1">
    <source>
        <dbReference type="EMBL" id="MBM6913130.1"/>
    </source>
</evidence>
<dbReference type="EMBL" id="JACJLA010000012">
    <property type="protein sequence ID" value="MBM6913130.1"/>
    <property type="molecule type" value="Genomic_DNA"/>
</dbReference>
<dbReference type="Proteomes" id="UP000707138">
    <property type="component" value="Unassembled WGS sequence"/>
</dbReference>
<dbReference type="Pfam" id="PF20765">
    <property type="entry name" value="Phage_tail_terminator_8"/>
    <property type="match status" value="1"/>
</dbReference>
<dbReference type="RefSeq" id="WP_205088110.1">
    <property type="nucleotide sequence ID" value="NZ_CALXQD010000008.1"/>
</dbReference>
<organism evidence="1 2">
    <name type="scientific">Veillonella magna</name>
    <dbReference type="NCBI Taxonomy" id="464322"/>
    <lineage>
        <taxon>Bacteria</taxon>
        <taxon>Bacillati</taxon>
        <taxon>Bacillota</taxon>
        <taxon>Negativicutes</taxon>
        <taxon>Veillonellales</taxon>
        <taxon>Veillonellaceae</taxon>
        <taxon>Veillonella</taxon>
    </lineage>
</organism>
<reference evidence="1 2" key="1">
    <citation type="journal article" date="2021" name="Sci. Rep.">
        <title>The distribution of antibiotic resistance genes in chicken gut microbiota commensals.</title>
        <authorList>
            <person name="Juricova H."/>
            <person name="Matiasovicova J."/>
            <person name="Kubasova T."/>
            <person name="Cejkova D."/>
            <person name="Rychlik I."/>
        </authorList>
    </citation>
    <scope>NUCLEOTIDE SEQUENCE [LARGE SCALE GENOMIC DNA]</scope>
    <source>
        <strain evidence="1 2">An537</strain>
    </source>
</reference>
<evidence type="ECO:0008006" key="3">
    <source>
        <dbReference type="Google" id="ProtNLM"/>
    </source>
</evidence>
<gene>
    <name evidence="1" type="ORF">H6A01_07340</name>
</gene>
<protein>
    <recommendedName>
        <fullName evidence="3">Phage protein</fullName>
    </recommendedName>
</protein>
<comment type="caution">
    <text evidence="1">The sequence shown here is derived from an EMBL/GenBank/DDBJ whole genome shotgun (WGS) entry which is preliminary data.</text>
</comment>
<dbReference type="InterPro" id="IPR049254">
    <property type="entry name" value="Phage_tail_terminator"/>
</dbReference>
<evidence type="ECO:0000313" key="2">
    <source>
        <dbReference type="Proteomes" id="UP000707138"/>
    </source>
</evidence>
<sequence>MLSLRDIQRALVTTLSKCKYDVSFDEVIQADRPFFYIDLSIRSKSFDDVYFDRYIQVDIMFTPQKKNGRIQTKELYLMADELEKLIRPIFFVEDRAITVMDVEQTIVDGILHYIFDLDFTDAFTDEEQEHIQYELMGELEVHMNYVGGNANGK</sequence>